<evidence type="ECO:0000313" key="7">
    <source>
        <dbReference type="WBParaSite" id="ACRNAN_scaffold14366.g29432.t1"/>
    </source>
</evidence>
<evidence type="ECO:0000313" key="6">
    <source>
        <dbReference type="Proteomes" id="UP000887540"/>
    </source>
</evidence>
<dbReference type="AlphaFoldDB" id="A0A914CT91"/>
<dbReference type="Proteomes" id="UP000887540">
    <property type="component" value="Unplaced"/>
</dbReference>
<evidence type="ECO:0000259" key="5">
    <source>
        <dbReference type="Pfam" id="PF00150"/>
    </source>
</evidence>
<evidence type="ECO:0000256" key="3">
    <source>
        <dbReference type="ARBA" id="ARBA00023295"/>
    </source>
</evidence>
<dbReference type="SUPFAM" id="SSF51445">
    <property type="entry name" value="(Trans)glycosidases"/>
    <property type="match status" value="1"/>
</dbReference>
<dbReference type="Pfam" id="PF00150">
    <property type="entry name" value="Cellulase"/>
    <property type="match status" value="1"/>
</dbReference>
<keyword evidence="3 4" id="KW-0326">Glycosidase</keyword>
<reference evidence="7" key="1">
    <citation type="submission" date="2022-11" db="UniProtKB">
        <authorList>
            <consortium name="WormBaseParasite"/>
        </authorList>
    </citation>
    <scope>IDENTIFICATION</scope>
</reference>
<dbReference type="Gene3D" id="3.20.20.80">
    <property type="entry name" value="Glycosidases"/>
    <property type="match status" value="1"/>
</dbReference>
<accession>A0A914CT91</accession>
<comment type="similarity">
    <text evidence="1 4">Belongs to the glycosyl hydrolase 5 (cellulase A) family.</text>
</comment>
<dbReference type="GO" id="GO:0004553">
    <property type="term" value="F:hydrolase activity, hydrolyzing O-glycosyl compounds"/>
    <property type="evidence" value="ECO:0007669"/>
    <property type="project" value="InterPro"/>
</dbReference>
<dbReference type="InterPro" id="IPR017853">
    <property type="entry name" value="GH"/>
</dbReference>
<protein>
    <submittedName>
        <fullName evidence="7">Glycoside hydrolase family 5 domain-containing protein</fullName>
    </submittedName>
</protein>
<feature type="domain" description="Glycoside hydrolase family 5" evidence="5">
    <location>
        <begin position="6"/>
        <end position="67"/>
    </location>
</feature>
<dbReference type="GO" id="GO:0000272">
    <property type="term" value="P:polysaccharide catabolic process"/>
    <property type="evidence" value="ECO:0007669"/>
    <property type="project" value="InterPro"/>
</dbReference>
<sequence>MHYYTNLPDTNIQKAKTAISLGLPVFISEYGVCSAYGNGTVNYNASKAFWDFTDQNNLSYFSWALTDCDSCLCALVNHANSSQVGDKTYWTESGAYINKKLWGTDQGLICSVG</sequence>
<proteinExistence type="inferred from homology"/>
<dbReference type="InterPro" id="IPR001547">
    <property type="entry name" value="Glyco_hydro_5"/>
</dbReference>
<dbReference type="WBParaSite" id="ACRNAN_scaffold14366.g29432.t1">
    <property type="protein sequence ID" value="ACRNAN_scaffold14366.g29432.t1"/>
    <property type="gene ID" value="ACRNAN_scaffold14366.g29432"/>
</dbReference>
<evidence type="ECO:0000256" key="2">
    <source>
        <dbReference type="ARBA" id="ARBA00022801"/>
    </source>
</evidence>
<organism evidence="6 7">
    <name type="scientific">Acrobeloides nanus</name>
    <dbReference type="NCBI Taxonomy" id="290746"/>
    <lineage>
        <taxon>Eukaryota</taxon>
        <taxon>Metazoa</taxon>
        <taxon>Ecdysozoa</taxon>
        <taxon>Nematoda</taxon>
        <taxon>Chromadorea</taxon>
        <taxon>Rhabditida</taxon>
        <taxon>Tylenchina</taxon>
        <taxon>Cephalobomorpha</taxon>
        <taxon>Cephaloboidea</taxon>
        <taxon>Cephalobidae</taxon>
        <taxon>Acrobeloides</taxon>
    </lineage>
</organism>
<keyword evidence="2 4" id="KW-0378">Hydrolase</keyword>
<evidence type="ECO:0000256" key="4">
    <source>
        <dbReference type="RuleBase" id="RU361153"/>
    </source>
</evidence>
<evidence type="ECO:0000256" key="1">
    <source>
        <dbReference type="ARBA" id="ARBA00005641"/>
    </source>
</evidence>
<keyword evidence="6" id="KW-1185">Reference proteome</keyword>
<name>A0A914CT91_9BILA</name>